<evidence type="ECO:0000259" key="12">
    <source>
        <dbReference type="PROSITE" id="PS50853"/>
    </source>
</evidence>
<comment type="caution">
    <text evidence="13">The sequence shown here is derived from an EMBL/GenBank/DDBJ whole genome shotgun (WGS) entry which is preliminary data.</text>
</comment>
<feature type="domain" description="Ig-like" evidence="11">
    <location>
        <begin position="212"/>
        <end position="304"/>
    </location>
</feature>
<evidence type="ECO:0000256" key="1">
    <source>
        <dbReference type="ARBA" id="ARBA00004167"/>
    </source>
</evidence>
<protein>
    <submittedName>
        <fullName evidence="13">Uncharacterized protein</fullName>
    </submittedName>
</protein>
<sequence>MFVAYLIEILYQYTNSCLFYLANVLRDDFKAQPKDTQAVLGNITILECGPPKGQPEPIVFWKKDGDVLNMDNSRRIRILDNGNLMINEVKQSDVGKYQCFAQNLAGERESRVAELTVHELPRFIIEPKDVTVLAGQNVRFDCEVDSIENVRLTWKKEQQEVMPGASHVLFNHRTSLNITKVTEHDEGLYTCIAQNIAGEISSKASLTVHTLPSFVKVPTDQKIGLNGIATFSCLAKGNPPPSVFWAKEGSQVLIFAGNNHGHFHVLADGTLRIQGAQKEDTGFFICSALSVVGSTSVRAFLQVTSINDLPPPIIELGPTNQTLAMHSDALLHCQARGTPAPMIKWFKNGNLLDMRSEVRLKVINQGTLSIKDLQFSDSGLYTCAASSESGETTWSASLTVDKSSDDVHLHAAPDPSRLLKPPHRPQITKITNTSVTLTWEYQPSVDLIGFTVECFSSALQTGWIIVAHRILNNTATITNLRPDTPYIFMIRAENSQGFSVPSEVSEVVQTMGEKSILAEHELAEARLRLNAQVIILKELVPETSTSIKVTWEVIASEEWMEGLYVRFRDQSGGSQTYNLLTILKDQLQQGWCYVTNLRKFTKYDFFLVPFYKSVDGQPSNSMAVQTLHDVPSAPPENIHVEILNETSAYVRWSPPPPQHFNGNLLGYKIKVTSSNDSKLLLQETLNASTTSMIIHNLTFGSSYVTRIVAYTGAGEGPYSHGILLSVHPDTAVKTYINEKNREYALLILAFFVICAILCGFLIPVYLRRKNGVDKKLDSIDGKQTLWIDHGWQSIEKSKQLGVSEHDYAEVDQKNFSTFGNPHKSMPTLPNYQVSTPTPYATTSILKNAEYTISESSNCIETTSSFLTKTSLSDHSERTDIFQPAMYIEQCNRYTNPCNSYKNSACCYDDSSICSQSTSNETDYRSLDSHNVLVSQYPRCKKFKEENSSRLSGFYSQEPEMSRSNTNSSTGTLPAQNRLSDDADYETTSLLYIPTNTRLKEKNSYEDISVIHKNFTEHIGTQHFVSPTA</sequence>
<feature type="domain" description="Fibronectin type-III" evidence="12">
    <location>
        <begin position="634"/>
        <end position="729"/>
    </location>
</feature>
<dbReference type="InterPro" id="IPR013098">
    <property type="entry name" value="Ig_I-set"/>
</dbReference>
<dbReference type="InterPro" id="IPR003598">
    <property type="entry name" value="Ig_sub2"/>
</dbReference>
<keyword evidence="4" id="KW-0677">Repeat</keyword>
<dbReference type="FunFam" id="2.60.40.10:FF:000032">
    <property type="entry name" value="palladin isoform X1"/>
    <property type="match status" value="1"/>
</dbReference>
<dbReference type="GO" id="GO:0016020">
    <property type="term" value="C:membrane"/>
    <property type="evidence" value="ECO:0007669"/>
    <property type="project" value="UniProtKB-SubCell"/>
</dbReference>
<dbReference type="SUPFAM" id="SSF49265">
    <property type="entry name" value="Fibronectin type III"/>
    <property type="match status" value="2"/>
</dbReference>
<dbReference type="PANTHER" id="PTHR44170:SF60">
    <property type="entry name" value="ROUNDABOUT HOMOLOG 1"/>
    <property type="match status" value="1"/>
</dbReference>
<evidence type="ECO:0000256" key="8">
    <source>
        <dbReference type="ARBA" id="ARBA00023319"/>
    </source>
</evidence>
<evidence type="ECO:0000313" key="14">
    <source>
        <dbReference type="Proteomes" id="UP001367676"/>
    </source>
</evidence>
<feature type="domain" description="Fibronectin type-III" evidence="12">
    <location>
        <begin position="532"/>
        <end position="629"/>
    </location>
</feature>
<dbReference type="PROSITE" id="PS50853">
    <property type="entry name" value="FN3"/>
    <property type="match status" value="3"/>
</dbReference>
<dbReference type="GO" id="GO:0098609">
    <property type="term" value="P:cell-cell adhesion"/>
    <property type="evidence" value="ECO:0007669"/>
    <property type="project" value="TreeGrafter"/>
</dbReference>
<dbReference type="Pfam" id="PF07679">
    <property type="entry name" value="I-set"/>
    <property type="match status" value="4"/>
</dbReference>
<feature type="region of interest" description="Disordered" evidence="9">
    <location>
        <begin position="950"/>
        <end position="977"/>
    </location>
</feature>
<dbReference type="GO" id="GO:0007399">
    <property type="term" value="P:nervous system development"/>
    <property type="evidence" value="ECO:0007669"/>
    <property type="project" value="UniProtKB-ARBA"/>
</dbReference>
<dbReference type="SMART" id="SM00409">
    <property type="entry name" value="IG"/>
    <property type="match status" value="4"/>
</dbReference>
<feature type="domain" description="Ig-like" evidence="11">
    <location>
        <begin position="121"/>
        <end position="207"/>
    </location>
</feature>
<dbReference type="PROSITE" id="PS50835">
    <property type="entry name" value="IG_LIKE"/>
    <property type="match status" value="4"/>
</dbReference>
<evidence type="ECO:0000313" key="13">
    <source>
        <dbReference type="EMBL" id="KAK7580334.1"/>
    </source>
</evidence>
<dbReference type="InterPro" id="IPR036179">
    <property type="entry name" value="Ig-like_dom_sf"/>
</dbReference>
<keyword evidence="14" id="KW-1185">Reference proteome</keyword>
<gene>
    <name evidence="13" type="ORF">V9T40_000963</name>
</gene>
<evidence type="ECO:0000259" key="11">
    <source>
        <dbReference type="PROSITE" id="PS50835"/>
    </source>
</evidence>
<dbReference type="FunFam" id="2.60.40.10:FF:000008">
    <property type="entry name" value="roundabout homolog 2 isoform X2"/>
    <property type="match status" value="2"/>
</dbReference>
<dbReference type="GO" id="GO:0009653">
    <property type="term" value="P:anatomical structure morphogenesis"/>
    <property type="evidence" value="ECO:0007669"/>
    <property type="project" value="UniProtKB-ARBA"/>
</dbReference>
<evidence type="ECO:0000256" key="10">
    <source>
        <dbReference type="SAM" id="Phobius"/>
    </source>
</evidence>
<evidence type="ECO:0000256" key="5">
    <source>
        <dbReference type="ARBA" id="ARBA00022989"/>
    </source>
</evidence>
<comment type="subcellular location">
    <subcellularLocation>
        <location evidence="1">Membrane</location>
        <topology evidence="1">Single-pass membrane protein</topology>
    </subcellularLocation>
</comment>
<dbReference type="InterPro" id="IPR007110">
    <property type="entry name" value="Ig-like_dom"/>
</dbReference>
<evidence type="ECO:0000256" key="3">
    <source>
        <dbReference type="ARBA" id="ARBA00022729"/>
    </source>
</evidence>
<evidence type="ECO:0000256" key="2">
    <source>
        <dbReference type="ARBA" id="ARBA00022692"/>
    </source>
</evidence>
<evidence type="ECO:0000256" key="6">
    <source>
        <dbReference type="ARBA" id="ARBA00023136"/>
    </source>
</evidence>
<dbReference type="FunFam" id="2.60.40.10:FF:001167">
    <property type="entry name" value="Roundabout 2, isoform B"/>
    <property type="match status" value="1"/>
</dbReference>
<dbReference type="FunFam" id="2.60.40.10:FF:000189">
    <property type="entry name" value="Neogenin isoform 3"/>
    <property type="match status" value="1"/>
</dbReference>
<evidence type="ECO:0000256" key="4">
    <source>
        <dbReference type="ARBA" id="ARBA00022737"/>
    </source>
</evidence>
<accession>A0AAN9Y0X5</accession>
<feature type="domain" description="Fibronectin type-III" evidence="12">
    <location>
        <begin position="421"/>
        <end position="513"/>
    </location>
</feature>
<dbReference type="InterPro" id="IPR013783">
    <property type="entry name" value="Ig-like_fold"/>
</dbReference>
<dbReference type="InterPro" id="IPR036116">
    <property type="entry name" value="FN3_sf"/>
</dbReference>
<evidence type="ECO:0000256" key="9">
    <source>
        <dbReference type="SAM" id="MobiDB-lite"/>
    </source>
</evidence>
<keyword evidence="7" id="KW-1015">Disulfide bond</keyword>
<keyword evidence="2 10" id="KW-0812">Transmembrane</keyword>
<dbReference type="InterPro" id="IPR003599">
    <property type="entry name" value="Ig_sub"/>
</dbReference>
<dbReference type="FunFam" id="2.60.40.10:FF:000028">
    <property type="entry name" value="Neuronal cell adhesion molecule"/>
    <property type="match status" value="1"/>
</dbReference>
<feature type="transmembrane region" description="Helical" evidence="10">
    <location>
        <begin position="743"/>
        <end position="766"/>
    </location>
</feature>
<dbReference type="CDD" id="cd00063">
    <property type="entry name" value="FN3"/>
    <property type="match status" value="3"/>
</dbReference>
<dbReference type="Gene3D" id="2.60.40.10">
    <property type="entry name" value="Immunoglobulins"/>
    <property type="match status" value="7"/>
</dbReference>
<dbReference type="Proteomes" id="UP001367676">
    <property type="component" value="Unassembled WGS sequence"/>
</dbReference>
<keyword evidence="5 10" id="KW-1133">Transmembrane helix</keyword>
<dbReference type="PANTHER" id="PTHR44170">
    <property type="entry name" value="PROTEIN SIDEKICK"/>
    <property type="match status" value="1"/>
</dbReference>
<dbReference type="GO" id="GO:0030154">
    <property type="term" value="P:cell differentiation"/>
    <property type="evidence" value="ECO:0007669"/>
    <property type="project" value="UniProtKB-ARBA"/>
</dbReference>
<dbReference type="AlphaFoldDB" id="A0AAN9Y0X5"/>
<keyword evidence="8" id="KW-0393">Immunoglobulin domain</keyword>
<keyword evidence="3" id="KW-0732">Signal</keyword>
<keyword evidence="6 10" id="KW-0472">Membrane</keyword>
<feature type="compositionally biased region" description="Polar residues" evidence="9">
    <location>
        <begin position="961"/>
        <end position="977"/>
    </location>
</feature>
<feature type="domain" description="Ig-like" evidence="11">
    <location>
        <begin position="27"/>
        <end position="116"/>
    </location>
</feature>
<name>A0AAN9Y0X5_9HEMI</name>
<organism evidence="13 14">
    <name type="scientific">Parthenolecanium corni</name>
    <dbReference type="NCBI Taxonomy" id="536013"/>
    <lineage>
        <taxon>Eukaryota</taxon>
        <taxon>Metazoa</taxon>
        <taxon>Ecdysozoa</taxon>
        <taxon>Arthropoda</taxon>
        <taxon>Hexapoda</taxon>
        <taxon>Insecta</taxon>
        <taxon>Pterygota</taxon>
        <taxon>Neoptera</taxon>
        <taxon>Paraneoptera</taxon>
        <taxon>Hemiptera</taxon>
        <taxon>Sternorrhyncha</taxon>
        <taxon>Coccoidea</taxon>
        <taxon>Coccidae</taxon>
        <taxon>Parthenolecanium</taxon>
    </lineage>
</organism>
<feature type="domain" description="Ig-like" evidence="11">
    <location>
        <begin position="311"/>
        <end position="399"/>
    </location>
</feature>
<dbReference type="InterPro" id="IPR003961">
    <property type="entry name" value="FN3_dom"/>
</dbReference>
<dbReference type="SMART" id="SM00060">
    <property type="entry name" value="FN3"/>
    <property type="match status" value="3"/>
</dbReference>
<dbReference type="EMBL" id="JBBCAQ010000034">
    <property type="protein sequence ID" value="KAK7580334.1"/>
    <property type="molecule type" value="Genomic_DNA"/>
</dbReference>
<evidence type="ECO:0000256" key="7">
    <source>
        <dbReference type="ARBA" id="ARBA00023157"/>
    </source>
</evidence>
<reference evidence="13 14" key="1">
    <citation type="submission" date="2024-03" db="EMBL/GenBank/DDBJ databases">
        <title>Adaptation during the transition from Ophiocordyceps entomopathogen to insect associate is accompanied by gene loss and intensified selection.</title>
        <authorList>
            <person name="Ward C.M."/>
            <person name="Onetto C.A."/>
            <person name="Borneman A.R."/>
        </authorList>
    </citation>
    <scope>NUCLEOTIDE SEQUENCE [LARGE SCALE GENOMIC DNA]</scope>
    <source>
        <strain evidence="13">AWRI1</strain>
        <tissue evidence="13">Single Adult Female</tissue>
    </source>
</reference>
<dbReference type="Pfam" id="PF00041">
    <property type="entry name" value="fn3"/>
    <property type="match status" value="2"/>
</dbReference>
<dbReference type="SUPFAM" id="SSF48726">
    <property type="entry name" value="Immunoglobulin"/>
    <property type="match status" value="4"/>
</dbReference>
<proteinExistence type="predicted"/>
<dbReference type="SMART" id="SM00408">
    <property type="entry name" value="IGc2"/>
    <property type="match status" value="4"/>
</dbReference>